<dbReference type="InterPro" id="IPR023093">
    <property type="entry name" value="ScpA-like_C"/>
</dbReference>
<dbReference type="Gene3D" id="1.10.10.580">
    <property type="entry name" value="Structural maintenance of chromosome 1. Chain E"/>
    <property type="match status" value="1"/>
</dbReference>
<dbReference type="GO" id="GO:0003682">
    <property type="term" value="F:chromatin binding"/>
    <property type="evidence" value="ECO:0007669"/>
    <property type="project" value="TreeGrafter"/>
</dbReference>
<evidence type="ECO:0000256" key="3">
    <source>
        <dbReference type="ARBA" id="ARBA00009870"/>
    </source>
</evidence>
<dbReference type="InterPro" id="IPR039781">
    <property type="entry name" value="Rad21/Rec8-like"/>
</dbReference>
<evidence type="ECO:0000256" key="5">
    <source>
        <dbReference type="ARBA" id="ARBA00022829"/>
    </source>
</evidence>
<evidence type="ECO:0000256" key="4">
    <source>
        <dbReference type="ARBA" id="ARBA00022454"/>
    </source>
</evidence>
<dbReference type="Pfam" id="PF04824">
    <property type="entry name" value="Rad21_Rec8"/>
    <property type="match status" value="1"/>
</dbReference>
<feature type="domain" description="Rad21/Rec8-like protein N-terminal" evidence="9">
    <location>
        <begin position="1"/>
        <end position="100"/>
    </location>
</feature>
<dbReference type="InterPro" id="IPR036390">
    <property type="entry name" value="WH_DNA-bd_sf"/>
</dbReference>
<keyword evidence="11" id="KW-1185">Reference proteome</keyword>
<dbReference type="InterPro" id="IPR006910">
    <property type="entry name" value="Rad21_Rec8_N"/>
</dbReference>
<dbReference type="Proteomes" id="UP000261540">
    <property type="component" value="Unplaced"/>
</dbReference>
<evidence type="ECO:0000256" key="6">
    <source>
        <dbReference type="ARBA" id="ARBA00023242"/>
    </source>
</evidence>
<evidence type="ECO:0000259" key="8">
    <source>
        <dbReference type="Pfam" id="PF04824"/>
    </source>
</evidence>
<proteinExistence type="inferred from homology"/>
<keyword evidence="5" id="KW-0159">Chromosome partition</keyword>
<keyword evidence="4" id="KW-0158">Chromosome</keyword>
<comment type="subcellular location">
    <subcellularLocation>
        <location evidence="2">Chromosome</location>
    </subcellularLocation>
    <subcellularLocation>
        <location evidence="1">Nucleus</location>
    </subcellularLocation>
</comment>
<reference evidence="10" key="1">
    <citation type="submission" date="2025-05" db="UniProtKB">
        <authorList>
            <consortium name="Ensembl"/>
        </authorList>
    </citation>
    <scope>IDENTIFICATION</scope>
</reference>
<feature type="domain" description="Rad21/Rec8-like protein C-terminal eukaryotic" evidence="8">
    <location>
        <begin position="496"/>
        <end position="543"/>
    </location>
</feature>
<evidence type="ECO:0000259" key="9">
    <source>
        <dbReference type="Pfam" id="PF04825"/>
    </source>
</evidence>
<comment type="similarity">
    <text evidence="3">Belongs to the rad21 family.</text>
</comment>
<evidence type="ECO:0000313" key="10">
    <source>
        <dbReference type="Ensembl" id="ENSPKIP00000041538.1"/>
    </source>
</evidence>
<dbReference type="GO" id="GO:0008278">
    <property type="term" value="C:cohesin complex"/>
    <property type="evidence" value="ECO:0007669"/>
    <property type="project" value="InterPro"/>
</dbReference>
<dbReference type="CDD" id="cd21792">
    <property type="entry name" value="Rad21_Rec8_M_NXP1-like"/>
    <property type="match status" value="1"/>
</dbReference>
<dbReference type="Pfam" id="PF04825">
    <property type="entry name" value="Rad21_Rec8_N"/>
    <property type="match status" value="1"/>
</dbReference>
<dbReference type="GO" id="GO:0007062">
    <property type="term" value="P:sister chromatid cohesion"/>
    <property type="evidence" value="ECO:0007669"/>
    <property type="project" value="InterPro"/>
</dbReference>
<dbReference type="AlphaFoldDB" id="A0A3B3TGK1"/>
<dbReference type="GO" id="GO:0005634">
    <property type="term" value="C:nucleus"/>
    <property type="evidence" value="ECO:0007669"/>
    <property type="project" value="UniProtKB-SubCell"/>
</dbReference>
<dbReference type="GeneTree" id="ENSGT00940000154655"/>
<evidence type="ECO:0000256" key="2">
    <source>
        <dbReference type="ARBA" id="ARBA00004286"/>
    </source>
</evidence>
<feature type="region of interest" description="Disordered" evidence="7">
    <location>
        <begin position="219"/>
        <end position="243"/>
    </location>
</feature>
<dbReference type="Ensembl" id="ENSPKIT00000022547.1">
    <property type="protein sequence ID" value="ENSPKIP00000041512.1"/>
    <property type="gene ID" value="ENSPKIG00000018039.1"/>
</dbReference>
<dbReference type="PANTHER" id="PTHR12585">
    <property type="entry name" value="SCC1 / RAD21 FAMILY MEMBER"/>
    <property type="match status" value="1"/>
</dbReference>
<dbReference type="InterPro" id="IPR049589">
    <property type="entry name" value="NXP1_M-like"/>
</dbReference>
<keyword evidence="6" id="KW-0539">Nucleus</keyword>
<dbReference type="STRING" id="1676925.ENSPKIP00000041512"/>
<name>A0A3B3TGK1_9TELE</name>
<dbReference type="GO" id="GO:1990414">
    <property type="term" value="P:replication-born double-strand break repair via sister chromatid exchange"/>
    <property type="evidence" value="ECO:0007669"/>
    <property type="project" value="TreeGrafter"/>
</dbReference>
<organism evidence="10 11">
    <name type="scientific">Paramormyrops kingsleyae</name>
    <dbReference type="NCBI Taxonomy" id="1676925"/>
    <lineage>
        <taxon>Eukaryota</taxon>
        <taxon>Metazoa</taxon>
        <taxon>Chordata</taxon>
        <taxon>Craniata</taxon>
        <taxon>Vertebrata</taxon>
        <taxon>Euteleostomi</taxon>
        <taxon>Actinopterygii</taxon>
        <taxon>Neopterygii</taxon>
        <taxon>Teleostei</taxon>
        <taxon>Osteoglossocephala</taxon>
        <taxon>Osteoglossomorpha</taxon>
        <taxon>Osteoglossiformes</taxon>
        <taxon>Mormyridae</taxon>
        <taxon>Paramormyrops</taxon>
    </lineage>
</organism>
<dbReference type="SUPFAM" id="SSF46785">
    <property type="entry name" value="Winged helix' DNA-binding domain"/>
    <property type="match status" value="1"/>
</dbReference>
<dbReference type="Ensembl" id="ENSPKIT00000022573.1">
    <property type="protein sequence ID" value="ENSPKIP00000041538.1"/>
    <property type="gene ID" value="ENSPKIG00000018039.1"/>
</dbReference>
<dbReference type="GO" id="GO:0007059">
    <property type="term" value="P:chromosome segregation"/>
    <property type="evidence" value="ECO:0007669"/>
    <property type="project" value="UniProtKB-KW"/>
</dbReference>
<dbReference type="InterPro" id="IPR006909">
    <property type="entry name" value="Rad21/Rec8_C_eu"/>
</dbReference>
<accession>A0A3B3TGK1</accession>
<evidence type="ECO:0000313" key="11">
    <source>
        <dbReference type="Proteomes" id="UP000261540"/>
    </source>
</evidence>
<feature type="compositionally biased region" description="Basic and acidic residues" evidence="7">
    <location>
        <begin position="229"/>
        <end position="243"/>
    </location>
</feature>
<evidence type="ECO:0000256" key="1">
    <source>
        <dbReference type="ARBA" id="ARBA00004123"/>
    </source>
</evidence>
<dbReference type="PANTHER" id="PTHR12585:SF54">
    <property type="entry name" value="RAD21 COHESIN COMPLEX COMPONENT LIKE 1 ISOFORM X1"/>
    <property type="match status" value="1"/>
</dbReference>
<sequence length="545" mass="61628">MFYTQLFTLKRGPLARIWLAAHWEKKITKMHVFECNLEATVKDIISPEVIIGLRISSHLLLGVVRIYFRKAKYLLSDCTDAVVKIKVAFRPGQTDLPSESLEASFKAITLPEDFTDFELQLPNISDIDFADHFTLNQCKTEDITLKEDYGSSFHVLQSDFGDEVNFHEGSILGGSFHSLAPRCDGFGDEDTDFTLLDLMENSNEDDMPMDVFPVGLNNEVPAAPPPTAEPKEAEHQETGSEAAEEHAAVSETILLENEEEAFALEPVSVLSSTERKRGKAKRRLLVDSVKELSNEAIRSQIGDCSDLLLPLSIAPPTRQLMEWKMTGGVHRLFRHLCVPVIHPQLQQLFPRNMMSTKWWKNQRDREQDWEEMRDQSGVNESMLAAENTGLLSGILDLDSTKHSLGYLPLIASEEHNSSPSHCNSMDEESRTVFTFPEMLPEDSLLLPNMPDSIHTQDWPEQSTVNSQDFEEKLMNHRTHRLLHFLRNQQSSGSTVFGLHELCKGCNRTMAATTFFCLLVLKKRGMLELHQDTPYADVVGTLRPAE</sequence>
<protein>
    <submittedName>
        <fullName evidence="10">RAD21 cohesin complex component like 1</fullName>
    </submittedName>
</protein>
<evidence type="ECO:0000256" key="7">
    <source>
        <dbReference type="SAM" id="MobiDB-lite"/>
    </source>
</evidence>